<gene>
    <name evidence="1" type="ORF">DM860_004207</name>
</gene>
<reference evidence="1 2" key="1">
    <citation type="submission" date="2018-06" db="EMBL/GenBank/DDBJ databases">
        <title>The Genome of Cuscuta australis (Dodder) Provides Insight into the Evolution of Plant Parasitism.</title>
        <authorList>
            <person name="Liu H."/>
        </authorList>
    </citation>
    <scope>NUCLEOTIDE SEQUENCE [LARGE SCALE GENOMIC DNA]</scope>
    <source>
        <strain evidence="2">cv. Yunnan</strain>
        <tissue evidence="1">Vines</tissue>
    </source>
</reference>
<dbReference type="EMBL" id="NQVE01000217">
    <property type="protein sequence ID" value="RAL37285.1"/>
    <property type="molecule type" value="Genomic_DNA"/>
</dbReference>
<sequence>MEVSGLSSGLSLPSETVMRSLFDALVAEAVLVSQRSAAFVLMVMGCFLSDGTFLKLACVEHGAKMDDMER</sequence>
<keyword evidence="2" id="KW-1185">Reference proteome</keyword>
<dbReference type="Proteomes" id="UP000249390">
    <property type="component" value="Unassembled WGS sequence"/>
</dbReference>
<comment type="caution">
    <text evidence="1">The sequence shown here is derived from an EMBL/GenBank/DDBJ whole genome shotgun (WGS) entry which is preliminary data.</text>
</comment>
<protein>
    <submittedName>
        <fullName evidence="1">Uncharacterized protein</fullName>
    </submittedName>
</protein>
<proteinExistence type="predicted"/>
<accession>A0A328CVJ8</accession>
<evidence type="ECO:0000313" key="2">
    <source>
        <dbReference type="Proteomes" id="UP000249390"/>
    </source>
</evidence>
<name>A0A328CVJ8_9ASTE</name>
<organism evidence="1 2">
    <name type="scientific">Cuscuta australis</name>
    <dbReference type="NCBI Taxonomy" id="267555"/>
    <lineage>
        <taxon>Eukaryota</taxon>
        <taxon>Viridiplantae</taxon>
        <taxon>Streptophyta</taxon>
        <taxon>Embryophyta</taxon>
        <taxon>Tracheophyta</taxon>
        <taxon>Spermatophyta</taxon>
        <taxon>Magnoliopsida</taxon>
        <taxon>eudicotyledons</taxon>
        <taxon>Gunneridae</taxon>
        <taxon>Pentapetalae</taxon>
        <taxon>asterids</taxon>
        <taxon>lamiids</taxon>
        <taxon>Solanales</taxon>
        <taxon>Convolvulaceae</taxon>
        <taxon>Cuscuteae</taxon>
        <taxon>Cuscuta</taxon>
        <taxon>Cuscuta subgen. Grammica</taxon>
        <taxon>Cuscuta sect. Cleistogrammica</taxon>
    </lineage>
</organism>
<evidence type="ECO:0000313" key="1">
    <source>
        <dbReference type="EMBL" id="RAL37285.1"/>
    </source>
</evidence>
<dbReference type="AlphaFoldDB" id="A0A328CVJ8"/>